<evidence type="ECO:0000256" key="3">
    <source>
        <dbReference type="ARBA" id="ARBA00012438"/>
    </source>
</evidence>
<keyword evidence="13" id="KW-0472">Membrane</keyword>
<keyword evidence="5" id="KW-0597">Phosphoprotein</keyword>
<dbReference type="Gene3D" id="3.30.450.20">
    <property type="entry name" value="PAS domain"/>
    <property type="match status" value="1"/>
</dbReference>
<gene>
    <name evidence="15" type="ordered locus">Arnit_0395</name>
</gene>
<evidence type="ECO:0000256" key="9">
    <source>
        <dbReference type="ARBA" id="ARBA00022777"/>
    </source>
</evidence>
<dbReference type="PRINTS" id="PR00344">
    <property type="entry name" value="BCTRLSENSOR"/>
</dbReference>
<evidence type="ECO:0000256" key="1">
    <source>
        <dbReference type="ARBA" id="ARBA00000085"/>
    </source>
</evidence>
<dbReference type="SMART" id="SM00387">
    <property type="entry name" value="HATPase_c"/>
    <property type="match status" value="1"/>
</dbReference>
<evidence type="ECO:0000256" key="12">
    <source>
        <dbReference type="ARBA" id="ARBA00023012"/>
    </source>
</evidence>
<keyword evidence="10" id="KW-0067">ATP-binding</keyword>
<dbReference type="STRING" id="572480.Arnit_0395"/>
<dbReference type="InterPro" id="IPR036890">
    <property type="entry name" value="HATPase_C_sf"/>
</dbReference>
<evidence type="ECO:0000256" key="5">
    <source>
        <dbReference type="ARBA" id="ARBA00022553"/>
    </source>
</evidence>
<evidence type="ECO:0000313" key="16">
    <source>
        <dbReference type="Proteomes" id="UP000000939"/>
    </source>
</evidence>
<dbReference type="PROSITE" id="PS50109">
    <property type="entry name" value="HIS_KIN"/>
    <property type="match status" value="1"/>
</dbReference>
<dbReference type="RefSeq" id="WP_013134205.1">
    <property type="nucleotide sequence ID" value="NC_014166.1"/>
</dbReference>
<evidence type="ECO:0000259" key="14">
    <source>
        <dbReference type="PROSITE" id="PS50109"/>
    </source>
</evidence>
<dbReference type="Pfam" id="PF02518">
    <property type="entry name" value="HATPase_c"/>
    <property type="match status" value="1"/>
</dbReference>
<dbReference type="InterPro" id="IPR004358">
    <property type="entry name" value="Sig_transdc_His_kin-like_C"/>
</dbReference>
<dbReference type="InterPro" id="IPR000014">
    <property type="entry name" value="PAS"/>
</dbReference>
<organism evidence="15 16">
    <name type="scientific">Arcobacter nitrofigilis (strain ATCC 33309 / DSM 7299 / CCUG 15893 / LMG 7604 / NCTC 12251 / CI)</name>
    <name type="common">Campylobacter nitrofigilis</name>
    <dbReference type="NCBI Taxonomy" id="572480"/>
    <lineage>
        <taxon>Bacteria</taxon>
        <taxon>Pseudomonadati</taxon>
        <taxon>Campylobacterota</taxon>
        <taxon>Epsilonproteobacteria</taxon>
        <taxon>Campylobacterales</taxon>
        <taxon>Arcobacteraceae</taxon>
        <taxon>Arcobacter</taxon>
    </lineage>
</organism>
<evidence type="ECO:0000313" key="15">
    <source>
        <dbReference type="EMBL" id="ADG92060.1"/>
    </source>
</evidence>
<reference evidence="15 16" key="1">
    <citation type="journal article" date="2010" name="Stand. Genomic Sci.">
        <title>Complete genome sequence of Arcobacter nitrofigilis type strain (CI).</title>
        <authorList>
            <person name="Pati A."/>
            <person name="Gronow S."/>
            <person name="Lapidus A."/>
            <person name="Copeland A."/>
            <person name="Glavina Del Rio T."/>
            <person name="Nolan M."/>
            <person name="Lucas S."/>
            <person name="Tice H."/>
            <person name="Cheng J.F."/>
            <person name="Han C."/>
            <person name="Chertkov O."/>
            <person name="Bruce D."/>
            <person name="Tapia R."/>
            <person name="Goodwin L."/>
            <person name="Pitluck S."/>
            <person name="Liolios K."/>
            <person name="Ivanova N."/>
            <person name="Mavromatis K."/>
            <person name="Chen A."/>
            <person name="Palaniappan K."/>
            <person name="Land M."/>
            <person name="Hauser L."/>
            <person name="Chang Y.J."/>
            <person name="Jeffries C.D."/>
            <person name="Detter J.C."/>
            <person name="Rohde M."/>
            <person name="Goker M."/>
            <person name="Bristow J."/>
            <person name="Eisen J.A."/>
            <person name="Markowitz V."/>
            <person name="Hugenholtz P."/>
            <person name="Klenk H.P."/>
            <person name="Kyrpides N.C."/>
        </authorList>
    </citation>
    <scope>NUCLEOTIDE SEQUENCE [LARGE SCALE GENOMIC DNA]</scope>
    <source>
        <strain evidence="16">ATCC 33309 / DSM 7299 / CCUG 15893 / LMG 7604 / NCTC 12251 / CI</strain>
    </source>
</reference>
<keyword evidence="8" id="KW-0547">Nucleotide-binding</keyword>
<evidence type="ECO:0000256" key="4">
    <source>
        <dbReference type="ARBA" id="ARBA00022475"/>
    </source>
</evidence>
<evidence type="ECO:0000256" key="13">
    <source>
        <dbReference type="SAM" id="Phobius"/>
    </source>
</evidence>
<keyword evidence="7 13" id="KW-0812">Transmembrane</keyword>
<dbReference type="PANTHER" id="PTHR43065:SF10">
    <property type="entry name" value="PEROXIDE STRESS-ACTIVATED HISTIDINE KINASE MAK3"/>
    <property type="match status" value="1"/>
</dbReference>
<evidence type="ECO:0000256" key="11">
    <source>
        <dbReference type="ARBA" id="ARBA00022989"/>
    </source>
</evidence>
<keyword evidence="12" id="KW-0902">Two-component regulatory system</keyword>
<keyword evidence="6" id="KW-0808">Transferase</keyword>
<evidence type="ECO:0000256" key="2">
    <source>
        <dbReference type="ARBA" id="ARBA00004651"/>
    </source>
</evidence>
<protein>
    <recommendedName>
        <fullName evidence="3">histidine kinase</fullName>
        <ecNumber evidence="3">2.7.13.3</ecNumber>
    </recommendedName>
</protein>
<accession>D5V5M4</accession>
<dbReference type="HOGENOM" id="CLU_000445_133_4_7"/>
<dbReference type="Pfam" id="PF13426">
    <property type="entry name" value="PAS_9"/>
    <property type="match status" value="1"/>
</dbReference>
<keyword evidence="11 13" id="KW-1133">Transmembrane helix</keyword>
<comment type="catalytic activity">
    <reaction evidence="1">
        <text>ATP + protein L-histidine = ADP + protein N-phospho-L-histidine.</text>
        <dbReference type="EC" id="2.7.13.3"/>
    </reaction>
</comment>
<evidence type="ECO:0000256" key="6">
    <source>
        <dbReference type="ARBA" id="ARBA00022679"/>
    </source>
</evidence>
<dbReference type="SUPFAM" id="SSF55785">
    <property type="entry name" value="PYP-like sensor domain (PAS domain)"/>
    <property type="match status" value="1"/>
</dbReference>
<comment type="subcellular location">
    <subcellularLocation>
        <location evidence="2">Cell membrane</location>
        <topology evidence="2">Multi-pass membrane protein</topology>
    </subcellularLocation>
</comment>
<dbReference type="InterPro" id="IPR003594">
    <property type="entry name" value="HATPase_dom"/>
</dbReference>
<dbReference type="EMBL" id="CP001999">
    <property type="protein sequence ID" value="ADG92060.1"/>
    <property type="molecule type" value="Genomic_DNA"/>
</dbReference>
<dbReference type="InterPro" id="IPR005467">
    <property type="entry name" value="His_kinase_dom"/>
</dbReference>
<evidence type="ECO:0000256" key="10">
    <source>
        <dbReference type="ARBA" id="ARBA00022840"/>
    </source>
</evidence>
<dbReference type="GO" id="GO:0005886">
    <property type="term" value="C:plasma membrane"/>
    <property type="evidence" value="ECO:0007669"/>
    <property type="project" value="UniProtKB-SubCell"/>
</dbReference>
<dbReference type="KEGG" id="ant:Arnit_0395"/>
<dbReference type="GO" id="GO:0000155">
    <property type="term" value="F:phosphorelay sensor kinase activity"/>
    <property type="evidence" value="ECO:0007669"/>
    <property type="project" value="InterPro"/>
</dbReference>
<feature type="transmembrane region" description="Helical" evidence="13">
    <location>
        <begin position="6"/>
        <end position="28"/>
    </location>
</feature>
<dbReference type="Gene3D" id="1.10.287.130">
    <property type="match status" value="1"/>
</dbReference>
<dbReference type="AlphaFoldDB" id="D5V5M4"/>
<dbReference type="SUPFAM" id="SSF47384">
    <property type="entry name" value="Homodimeric domain of signal transducing histidine kinase"/>
    <property type="match status" value="1"/>
</dbReference>
<feature type="domain" description="Histidine kinase" evidence="14">
    <location>
        <begin position="477"/>
        <end position="697"/>
    </location>
</feature>
<dbReference type="NCBIfam" id="TIGR00229">
    <property type="entry name" value="sensory_box"/>
    <property type="match status" value="1"/>
</dbReference>
<dbReference type="InterPro" id="IPR035965">
    <property type="entry name" value="PAS-like_dom_sf"/>
</dbReference>
<dbReference type="eggNOG" id="COG4191">
    <property type="taxonomic scope" value="Bacteria"/>
</dbReference>
<evidence type="ECO:0000256" key="7">
    <source>
        <dbReference type="ARBA" id="ARBA00022692"/>
    </source>
</evidence>
<dbReference type="InterPro" id="IPR003661">
    <property type="entry name" value="HisK_dim/P_dom"/>
</dbReference>
<keyword evidence="9 15" id="KW-0418">Kinase</keyword>
<sequence>MHSSIKPIYIILLSIIIISAFISVNYFLSNKIEGLSENKYIEMSNSLKSQINEAIFNKKNSTFNVALTLSEDNNFKKFLENEKIPYSNLNVVSEKIKKYSNFKNLWIQLINKDGISKYRSWTNKKGDNIATIRKELPPLLKNPRVVSIISVGIFDITFKNIVPIYDGDKFLGLVEVITKMNSIAEEFKSKGIDLIILADKKYKNQIKKPFTKDFIGDYYVANLDAKSELKNLIKENINEFLTIKSYKLLDKYIVTTYVLKSLEDQNIGYCIIFKQKKEIDLSDIYEFDKFIKFIGILLALAVLAIFTSIHFYNKSKYATELEKNVKKRTQELNELTKKYHQIFEGSKAIKIIYDPTTLNIIDINAAASKFYGYKRTDFLKLKADDISMSTADNQRKEFLDILENKQNVFISKNILSSGEIKDVEIYASAIQIDKKTFVYSIIRDITDELKEKDEFNKKQKLFYQQAKMASMGEMLENIAHQWRQPLSTITTAASGAKIKKEFGDLDDDFFYDSVDLIVRAASYLSQTIDDFRDFFKQSKNKERFKLSTLLNTSIKLANIKNTDIEIVTLYEDCEILGYKNELIQVLLNFFSNAKDALNTARNTNKLIKIEIKKVDKNIIFSILDNAGGISESNIEKIFEPYFTTKHQAQGTGIGLYMSEQIITKHFDGEISVQNINYFYKNKEYSGANFKIKIPIVLNS</sequence>
<keyword evidence="16" id="KW-1185">Reference proteome</keyword>
<feature type="transmembrane region" description="Helical" evidence="13">
    <location>
        <begin position="290"/>
        <end position="312"/>
    </location>
</feature>
<proteinExistence type="predicted"/>
<keyword evidence="4" id="KW-1003">Cell membrane</keyword>
<evidence type="ECO:0000256" key="8">
    <source>
        <dbReference type="ARBA" id="ARBA00022741"/>
    </source>
</evidence>
<dbReference type="CDD" id="cd00082">
    <property type="entry name" value="HisKA"/>
    <property type="match status" value="1"/>
</dbReference>
<dbReference type="SMART" id="SM00388">
    <property type="entry name" value="HisKA"/>
    <property type="match status" value="1"/>
</dbReference>
<dbReference type="Pfam" id="PF00512">
    <property type="entry name" value="HisKA"/>
    <property type="match status" value="1"/>
</dbReference>
<dbReference type="GO" id="GO:0005524">
    <property type="term" value="F:ATP binding"/>
    <property type="evidence" value="ECO:0007669"/>
    <property type="project" value="UniProtKB-KW"/>
</dbReference>
<dbReference type="SUPFAM" id="SSF103190">
    <property type="entry name" value="Sensory domain-like"/>
    <property type="match status" value="1"/>
</dbReference>
<dbReference type="InterPro" id="IPR036097">
    <property type="entry name" value="HisK_dim/P_sf"/>
</dbReference>
<dbReference type="PANTHER" id="PTHR43065">
    <property type="entry name" value="SENSOR HISTIDINE KINASE"/>
    <property type="match status" value="1"/>
</dbReference>
<dbReference type="Gene3D" id="3.30.565.10">
    <property type="entry name" value="Histidine kinase-like ATPase, C-terminal domain"/>
    <property type="match status" value="1"/>
</dbReference>
<dbReference type="SUPFAM" id="SSF55874">
    <property type="entry name" value="ATPase domain of HSP90 chaperone/DNA topoisomerase II/histidine kinase"/>
    <property type="match status" value="1"/>
</dbReference>
<dbReference type="InterPro" id="IPR029151">
    <property type="entry name" value="Sensor-like_sf"/>
</dbReference>
<dbReference type="EC" id="2.7.13.3" evidence="3"/>
<name>D5V5M4_ARCNC</name>
<dbReference type="Proteomes" id="UP000000939">
    <property type="component" value="Chromosome"/>
</dbReference>